<feature type="repeat" description="ANK" evidence="1">
    <location>
        <begin position="149"/>
        <end position="181"/>
    </location>
</feature>
<dbReference type="PROSITE" id="PS50870">
    <property type="entry name" value="AH"/>
    <property type="match status" value="1"/>
</dbReference>
<dbReference type="Pfam" id="PF06456">
    <property type="entry name" value="Arfaptin"/>
    <property type="match status" value="1"/>
</dbReference>
<feature type="compositionally biased region" description="Polar residues" evidence="2">
    <location>
        <begin position="1227"/>
        <end position="1240"/>
    </location>
</feature>
<dbReference type="OrthoDB" id="2126778at2759"/>
<dbReference type="FunFam" id="1.20.1270.60:FF:000068">
    <property type="entry name" value="Islet cell autoantigen"/>
    <property type="match status" value="1"/>
</dbReference>
<evidence type="ECO:0000256" key="1">
    <source>
        <dbReference type="PROSITE-ProRule" id="PRU00023"/>
    </source>
</evidence>
<feature type="repeat" description="ANK" evidence="1">
    <location>
        <begin position="619"/>
        <end position="651"/>
    </location>
</feature>
<dbReference type="PRINTS" id="PR01415">
    <property type="entry name" value="ANKYRIN"/>
</dbReference>
<reference evidence="4 5" key="1">
    <citation type="submission" date="2020-02" db="EMBL/GenBank/DDBJ databases">
        <authorList>
            <person name="Ferguson B K."/>
        </authorList>
    </citation>
    <scope>NUCLEOTIDE SEQUENCE [LARGE SCALE GENOMIC DNA]</scope>
</reference>
<keyword evidence="5" id="KW-1185">Reference proteome</keyword>
<evidence type="ECO:0000256" key="2">
    <source>
        <dbReference type="SAM" id="MobiDB-lite"/>
    </source>
</evidence>
<feature type="region of interest" description="Disordered" evidence="2">
    <location>
        <begin position="424"/>
        <end position="479"/>
    </location>
</feature>
<protein>
    <recommendedName>
        <fullName evidence="3">AH domain-containing protein</fullName>
    </recommendedName>
</protein>
<feature type="repeat" description="ANK" evidence="1">
    <location>
        <begin position="514"/>
        <end position="546"/>
    </location>
</feature>
<keyword evidence="1" id="KW-0040">ANK repeat</keyword>
<feature type="region of interest" description="Disordered" evidence="2">
    <location>
        <begin position="1263"/>
        <end position="1285"/>
    </location>
</feature>
<evidence type="ECO:0000313" key="4">
    <source>
        <dbReference type="EMBL" id="CAB0036091.1"/>
    </source>
</evidence>
<dbReference type="InterPro" id="IPR002110">
    <property type="entry name" value="Ankyrin_rpt"/>
</dbReference>
<dbReference type="GO" id="GO:0019904">
    <property type="term" value="F:protein domain specific binding"/>
    <property type="evidence" value="ECO:0007669"/>
    <property type="project" value="InterPro"/>
</dbReference>
<dbReference type="SMART" id="SM00248">
    <property type="entry name" value="ANK"/>
    <property type="match status" value="8"/>
</dbReference>
<dbReference type="PROSITE" id="PS50297">
    <property type="entry name" value="ANK_REP_REGION"/>
    <property type="match status" value="5"/>
</dbReference>
<feature type="repeat" description="ANK" evidence="1">
    <location>
        <begin position="544"/>
        <end position="568"/>
    </location>
</feature>
<gene>
    <name evidence="4" type="ORF">TBRA_LOCUS7973</name>
</gene>
<dbReference type="SUPFAM" id="SSF48403">
    <property type="entry name" value="Ankyrin repeat"/>
    <property type="match status" value="2"/>
</dbReference>
<dbReference type="Gene3D" id="1.25.40.20">
    <property type="entry name" value="Ankyrin repeat-containing domain"/>
    <property type="match status" value="4"/>
</dbReference>
<accession>A0A6H5IFC5</accession>
<dbReference type="Gene3D" id="1.20.1270.60">
    <property type="entry name" value="Arfaptin homology (AH) domain/BAR domain"/>
    <property type="match status" value="1"/>
</dbReference>
<feature type="repeat" description="ANK" evidence="1">
    <location>
        <begin position="225"/>
        <end position="257"/>
    </location>
</feature>
<feature type="non-terminal residue" evidence="4">
    <location>
        <position position="1410"/>
    </location>
</feature>
<dbReference type="Proteomes" id="UP000479190">
    <property type="component" value="Unassembled WGS sequence"/>
</dbReference>
<name>A0A6H5IFC5_9HYME</name>
<dbReference type="EMBL" id="CADCXV010000806">
    <property type="protein sequence ID" value="CAB0036091.1"/>
    <property type="molecule type" value="Genomic_DNA"/>
</dbReference>
<dbReference type="Pfam" id="PF12796">
    <property type="entry name" value="Ank_2"/>
    <property type="match status" value="2"/>
</dbReference>
<organism evidence="4 5">
    <name type="scientific">Trichogramma brassicae</name>
    <dbReference type="NCBI Taxonomy" id="86971"/>
    <lineage>
        <taxon>Eukaryota</taxon>
        <taxon>Metazoa</taxon>
        <taxon>Ecdysozoa</taxon>
        <taxon>Arthropoda</taxon>
        <taxon>Hexapoda</taxon>
        <taxon>Insecta</taxon>
        <taxon>Pterygota</taxon>
        <taxon>Neoptera</taxon>
        <taxon>Endopterygota</taxon>
        <taxon>Hymenoptera</taxon>
        <taxon>Apocrita</taxon>
        <taxon>Proctotrupomorpha</taxon>
        <taxon>Chalcidoidea</taxon>
        <taxon>Trichogrammatidae</taxon>
        <taxon>Trichogramma</taxon>
    </lineage>
</organism>
<dbReference type="SMART" id="SM01015">
    <property type="entry name" value="Arfaptin"/>
    <property type="match status" value="1"/>
</dbReference>
<dbReference type="GO" id="GO:0005794">
    <property type="term" value="C:Golgi apparatus"/>
    <property type="evidence" value="ECO:0007669"/>
    <property type="project" value="TreeGrafter"/>
</dbReference>
<feature type="compositionally biased region" description="Basic and acidic residues" evidence="2">
    <location>
        <begin position="1199"/>
        <end position="1218"/>
    </location>
</feature>
<feature type="region of interest" description="Disordered" evidence="2">
    <location>
        <begin position="1199"/>
        <end position="1247"/>
    </location>
</feature>
<dbReference type="PANTHER" id="PTHR10164:SF4">
    <property type="entry name" value="GH23156P"/>
    <property type="match status" value="1"/>
</dbReference>
<evidence type="ECO:0000259" key="3">
    <source>
        <dbReference type="PROSITE" id="PS50870"/>
    </source>
</evidence>
<dbReference type="InterPro" id="IPR036770">
    <property type="entry name" value="Ankyrin_rpt-contain_sf"/>
</dbReference>
<dbReference type="InterPro" id="IPR024114">
    <property type="entry name" value="Islet_autoAg_Ica1/Ica1-like"/>
</dbReference>
<feature type="domain" description="AH" evidence="3">
    <location>
        <begin position="974"/>
        <end position="1177"/>
    </location>
</feature>
<feature type="compositionally biased region" description="Low complexity" evidence="2">
    <location>
        <begin position="1263"/>
        <end position="1281"/>
    </location>
</feature>
<dbReference type="InterPro" id="IPR010504">
    <property type="entry name" value="AH_dom"/>
</dbReference>
<feature type="region of interest" description="Disordered" evidence="2">
    <location>
        <begin position="294"/>
        <end position="344"/>
    </location>
</feature>
<dbReference type="GO" id="GO:0051049">
    <property type="term" value="P:regulation of transport"/>
    <property type="evidence" value="ECO:0007669"/>
    <property type="project" value="TreeGrafter"/>
</dbReference>
<dbReference type="Pfam" id="PF00023">
    <property type="entry name" value="Ank"/>
    <property type="match status" value="1"/>
</dbReference>
<dbReference type="PROSITE" id="PS50088">
    <property type="entry name" value="ANK_REPEAT"/>
    <property type="match status" value="5"/>
</dbReference>
<feature type="compositionally biased region" description="Acidic residues" evidence="2">
    <location>
        <begin position="295"/>
        <end position="337"/>
    </location>
</feature>
<evidence type="ECO:0000313" key="5">
    <source>
        <dbReference type="Proteomes" id="UP000479190"/>
    </source>
</evidence>
<dbReference type="SUPFAM" id="SSF103657">
    <property type="entry name" value="BAR/IMD domain-like"/>
    <property type="match status" value="1"/>
</dbReference>
<sequence>MLYLCHFWVGPAPNLREIFSTEEMDWLLVQAVEPETHRYPVGWRKTIKRAGPVFVEFAFNGGYRDDREPSERLEYRTTAIHHEARLMNPRAKNRNILPMLFQIYNRFDANYSDEAGFTHMHAACQAALDNVVRKFLDAGHDPNLPVPDTGDTPLHLAVHWSCTTLAKTLLTRGANPNLANRLGLTPLHLICENESKNGYRLARYLFEFTRQEYRPVLVNCRDELMGRTPLHVALRHGKLRLVALLLNQGARVYLVNQEGTTPLHVICDRPKDFVELAELFYKIYDRRQRMARDANDDDDGIFSQDDDDITEQEDDDDDDVSVQHDESDESVPVDDENQLPKVRDDKNELDTLLLADDETLQKVQLDAMWVHVDDMIPVRDDDENEKSTQIGKIEKSIQVGHVEVQVDMIQRPLMYVEIDESVEVDDNENEAETDKSEKKSRRKKKRASRSKPKFKNKTTQKDDVEKSPPVDKIDESTQVDEIAKPAQIVTTDQSTQVDDIELAVVAQINAKDDQGRTPLRLALRRGNAKLVEFLLRRGAELDRASERPLHLALRRGSLELTELLLRRGDCDPNLADDEGRTPLHIICERLDDWDDLMRLFFRVNDELQRVIELDEKDEWGLTPLQVAVANLRPDLVELLLERGADIDSFAFPTEDHFGVEYDLSNDERSGYFRIRLAAGAVGVVECLEKRAKLPKRAIATIKQFFADNGLLQSWADLDRDATWRHDECFLDAVKSILVTPSLSLYELLDKGPEELAAEEGVTYREHIELEKRIRREREKSLRPIKKKKKEAVASSPLLALPERYSQTCVRLLAEQVSRGFFLRRARDTRYARENKSVIERLMNRYLYHVWLTAEQDPRVRYWYRVKQRPEQDECDPCDTIEKLEDMESDGSGGAQIRREAIRYGCGTHWRWPCQAYKHIQKSITCRGESERRRHTRLPGDIWKSQSSRMQHQFWLTKQALSRKFGRKEDECIVASDAELDAKLELFRNIQSSCALLQRIIDRYQEAICYLSQETSAMGRFLKENSADDKSRAGEVMLAVAKALIYCAQQQLTLHEPLVRFHQELETFRQRAIGDTHQNVLAMEKARTEYRASLSWMKAVSQQLDPASSKQLDKFKRVQDQVRRGKLNFDKLGLDCLQKVDLLAAARCNMLNHTLTFYQNRYIAYGSKSAKAYSTTLKNIENIRSRQADSEWRRIEKLVTDRTRGAAKSNSDKSKEKTKAKTPTTTTSEDQPQSENGSSSLIGDLTSAPESGIQTDQLIAVDESAPSTSDDATAGASSSIGDLQGLNVNAPAANPVYYDELQQALMSECKSILQDMQQQQQSNTASDDGTKFDWLTDDKDSFMPVELLKQSLKSATASSSSSNAAKSQGKDLLGDGKGDTLLIHLNSEMADAFFEHKICSSLLVKYFQMCR</sequence>
<dbReference type="InterPro" id="IPR027267">
    <property type="entry name" value="AH/BAR_dom_sf"/>
</dbReference>
<feature type="compositionally biased region" description="Basic and acidic residues" evidence="2">
    <location>
        <begin position="459"/>
        <end position="475"/>
    </location>
</feature>
<dbReference type="PANTHER" id="PTHR10164">
    <property type="entry name" value="ISLET CELL AUTOANTIGEN 1"/>
    <property type="match status" value="1"/>
</dbReference>
<feature type="compositionally biased region" description="Basic residues" evidence="2">
    <location>
        <begin position="438"/>
        <end position="458"/>
    </location>
</feature>
<proteinExistence type="predicted"/>